<sequence length="151" mass="17047">MSIELREIKLLSNEITPLVIEAESEGHRFVRRLQDDWDEGKNRFQGTGEFLLSVYLDGTLTALGGLNKDPYLNTEGIGRLRHVYVSPSVRHQGIGGLLVNRIIEQAAQTFLILRLRTTTTGAATFYEKLGFERTNEDAATHILHLRAQSRL</sequence>
<reference evidence="2 3" key="1">
    <citation type="submission" date="2020-03" db="EMBL/GenBank/DDBJ databases">
        <title>Genomic Encyclopedia of Type Strains, Phase III (KMG-III): the genomes of soil and plant-associated and newly described type strains.</title>
        <authorList>
            <person name="Whitman W."/>
        </authorList>
    </citation>
    <scope>NUCLEOTIDE SEQUENCE [LARGE SCALE GENOMIC DNA]</scope>
    <source>
        <strain evidence="2 3">CECT 8804</strain>
    </source>
</reference>
<dbReference type="EMBL" id="JAAOZC010000003">
    <property type="protein sequence ID" value="NIJ08134.1"/>
    <property type="molecule type" value="Genomic_DNA"/>
</dbReference>
<keyword evidence="3" id="KW-1185">Reference proteome</keyword>
<dbReference type="Gene3D" id="3.40.630.30">
    <property type="match status" value="1"/>
</dbReference>
<dbReference type="Proteomes" id="UP000727456">
    <property type="component" value="Unassembled WGS sequence"/>
</dbReference>
<dbReference type="Pfam" id="PF00583">
    <property type="entry name" value="Acetyltransf_1"/>
    <property type="match status" value="1"/>
</dbReference>
<dbReference type="InterPro" id="IPR000182">
    <property type="entry name" value="GNAT_dom"/>
</dbReference>
<feature type="domain" description="N-acetyltransferase" evidence="1">
    <location>
        <begin position="3"/>
        <end position="151"/>
    </location>
</feature>
<dbReference type="InterPro" id="IPR016181">
    <property type="entry name" value="Acyl_CoA_acyltransferase"/>
</dbReference>
<accession>A0ABX0TVD8</accession>
<organism evidence="2 3">
    <name type="scientific">Sphingomonas vulcanisoli</name>
    <dbReference type="NCBI Taxonomy" id="1658060"/>
    <lineage>
        <taxon>Bacteria</taxon>
        <taxon>Pseudomonadati</taxon>
        <taxon>Pseudomonadota</taxon>
        <taxon>Alphaproteobacteria</taxon>
        <taxon>Sphingomonadales</taxon>
        <taxon>Sphingomonadaceae</taxon>
        <taxon>Sphingomonas</taxon>
    </lineage>
</organism>
<proteinExistence type="predicted"/>
<dbReference type="SUPFAM" id="SSF55729">
    <property type="entry name" value="Acyl-CoA N-acyltransferases (Nat)"/>
    <property type="match status" value="1"/>
</dbReference>
<evidence type="ECO:0000313" key="3">
    <source>
        <dbReference type="Proteomes" id="UP000727456"/>
    </source>
</evidence>
<name>A0ABX0TVD8_9SPHN</name>
<dbReference type="CDD" id="cd04301">
    <property type="entry name" value="NAT_SF"/>
    <property type="match status" value="1"/>
</dbReference>
<gene>
    <name evidence="2" type="ORF">FHS31_001744</name>
</gene>
<comment type="caution">
    <text evidence="2">The sequence shown here is derived from an EMBL/GenBank/DDBJ whole genome shotgun (WGS) entry which is preliminary data.</text>
</comment>
<evidence type="ECO:0000259" key="1">
    <source>
        <dbReference type="PROSITE" id="PS51186"/>
    </source>
</evidence>
<protein>
    <submittedName>
        <fullName evidence="2">N-acetylglutamate synthase-like GNAT family acetyltransferase</fullName>
    </submittedName>
</protein>
<dbReference type="PROSITE" id="PS51186">
    <property type="entry name" value="GNAT"/>
    <property type="match status" value="1"/>
</dbReference>
<evidence type="ECO:0000313" key="2">
    <source>
        <dbReference type="EMBL" id="NIJ08134.1"/>
    </source>
</evidence>